<evidence type="ECO:0000313" key="2">
    <source>
        <dbReference type="EMBL" id="NER11096.1"/>
    </source>
</evidence>
<accession>A0A6P0ULH5</accession>
<reference evidence="2 3" key="1">
    <citation type="submission" date="2020-01" db="EMBL/GenBank/DDBJ databases">
        <title>Muriicola jejuensis KCTC 22299.</title>
        <authorList>
            <person name="Wang G."/>
        </authorList>
    </citation>
    <scope>NUCLEOTIDE SEQUENCE [LARGE SCALE GENOMIC DNA]</scope>
    <source>
        <strain evidence="2 3">KCTC 22299</strain>
    </source>
</reference>
<dbReference type="RefSeq" id="WP_163693522.1">
    <property type="nucleotide sequence ID" value="NZ_FXTW01000004.1"/>
</dbReference>
<gene>
    <name evidence="2" type="ORF">GWK09_11245</name>
</gene>
<proteinExistence type="predicted"/>
<sequence>MKKAACIFAIALLSASMFSCTNDTAEDQKLYETQATDGNSTGSTGRDG</sequence>
<organism evidence="2 3">
    <name type="scientific">Muriicola jejuensis</name>
    <dbReference type="NCBI Taxonomy" id="504488"/>
    <lineage>
        <taxon>Bacteria</taxon>
        <taxon>Pseudomonadati</taxon>
        <taxon>Bacteroidota</taxon>
        <taxon>Flavobacteriia</taxon>
        <taxon>Flavobacteriales</taxon>
        <taxon>Flavobacteriaceae</taxon>
        <taxon>Muriicola</taxon>
    </lineage>
</organism>
<dbReference type="AlphaFoldDB" id="A0A6P0ULH5"/>
<dbReference type="Proteomes" id="UP000468443">
    <property type="component" value="Unassembled WGS sequence"/>
</dbReference>
<dbReference type="EMBL" id="JAABOP010000003">
    <property type="protein sequence ID" value="NER11096.1"/>
    <property type="molecule type" value="Genomic_DNA"/>
</dbReference>
<evidence type="ECO:0000313" key="3">
    <source>
        <dbReference type="Proteomes" id="UP000468443"/>
    </source>
</evidence>
<comment type="caution">
    <text evidence="2">The sequence shown here is derived from an EMBL/GenBank/DDBJ whole genome shotgun (WGS) entry which is preliminary data.</text>
</comment>
<name>A0A6P0ULH5_9FLAO</name>
<keyword evidence="1" id="KW-0732">Signal</keyword>
<feature type="signal peptide" evidence="1">
    <location>
        <begin position="1"/>
        <end position="25"/>
    </location>
</feature>
<evidence type="ECO:0000256" key="1">
    <source>
        <dbReference type="SAM" id="SignalP"/>
    </source>
</evidence>
<dbReference type="PROSITE" id="PS51257">
    <property type="entry name" value="PROKAR_LIPOPROTEIN"/>
    <property type="match status" value="1"/>
</dbReference>
<protein>
    <submittedName>
        <fullName evidence="2">Uncharacterized protein</fullName>
    </submittedName>
</protein>
<keyword evidence="3" id="KW-1185">Reference proteome</keyword>
<feature type="chain" id="PRO_5027103466" evidence="1">
    <location>
        <begin position="26"/>
        <end position="48"/>
    </location>
</feature>